<dbReference type="HAMAP" id="MF_01472">
    <property type="entry name" value="GtfA"/>
    <property type="match status" value="1"/>
</dbReference>
<dbReference type="InterPro" id="IPR054396">
    <property type="entry name" value="GtfA_EBD"/>
</dbReference>
<dbReference type="GO" id="GO:0017122">
    <property type="term" value="C:protein N-acetylglucosaminyltransferase complex"/>
    <property type="evidence" value="ECO:0007669"/>
    <property type="project" value="UniProtKB-UniRule"/>
</dbReference>
<feature type="binding site" evidence="11">
    <location>
        <position position="251"/>
    </location>
    <ligand>
        <name>N-acetyl-D-glucosamine</name>
        <dbReference type="ChEBI" id="CHEBI:506227"/>
    </ligand>
</feature>
<keyword evidence="6 11" id="KW-0328">Glycosyltransferase</keyword>
<evidence type="ECO:0000256" key="5">
    <source>
        <dbReference type="ARBA" id="ARBA00022490"/>
    </source>
</evidence>
<comment type="function">
    <text evidence="11">Required for polymorphic O-glycosylation of the serine-rich repeat protein in this bacteria. Catalyzes the first step in glycosylation by transferring N-acetylglucosamine from UDP-GlcNAc to serine residues in the substrate protein. Part of the accessory SecA2/SecY2 system specifically required to export serine-rich repeat cell wall proteins usually encoded upstream in the same operon.</text>
</comment>
<keyword evidence="5 11" id="KW-0963">Cytoplasm</keyword>
<evidence type="ECO:0000313" key="14">
    <source>
        <dbReference type="EMBL" id="OTA83653.1"/>
    </source>
</evidence>
<evidence type="ECO:0000256" key="7">
    <source>
        <dbReference type="ARBA" id="ARBA00022679"/>
    </source>
</evidence>
<comment type="catalytic activity">
    <reaction evidence="10 11">
        <text>L-seryl-[protein] + UDP-N-acetyl-alpha-D-glucosamine = 3-O-[N-acetyl-alpha-D-glucosaminyl]-L-seryl-[protein] + UDP + H(+)</text>
        <dbReference type="Rhea" id="RHEA:59872"/>
        <dbReference type="Rhea" id="RHEA-COMP:9863"/>
        <dbReference type="Rhea" id="RHEA-COMP:15471"/>
        <dbReference type="ChEBI" id="CHEBI:15378"/>
        <dbReference type="ChEBI" id="CHEBI:29999"/>
        <dbReference type="ChEBI" id="CHEBI:57705"/>
        <dbReference type="ChEBI" id="CHEBI:58223"/>
        <dbReference type="ChEBI" id="CHEBI:143279"/>
    </reaction>
</comment>
<feature type="binding site" evidence="11">
    <location>
        <begin position="413"/>
        <end position="416"/>
    </location>
    <ligand>
        <name>N-acetyl-D-glucosamine</name>
        <dbReference type="ChEBI" id="CHEBI:506227"/>
    </ligand>
</feature>
<protein>
    <recommendedName>
        <fullName evidence="11">UDP-N-acetylglucosamine--peptide N-acetylglucosaminyltransferase GtfA subunit</fullName>
        <ecNumber evidence="11">2.4.1.-</ecNumber>
    </recommendedName>
    <alternativeName>
        <fullName evidence="11">Glycosyltransferase GtfA</fullName>
    </alternativeName>
</protein>
<dbReference type="PANTHER" id="PTHR12526:SF629">
    <property type="entry name" value="TEICHURONIC ACID BIOSYNTHESIS GLYCOSYLTRANSFERASE TUAH-RELATED"/>
    <property type="match status" value="1"/>
</dbReference>
<organism evidence="13">
    <name type="scientific">Limosilactobacillus reuteri</name>
    <name type="common">Lactobacillus reuteri</name>
    <dbReference type="NCBI Taxonomy" id="1598"/>
    <lineage>
        <taxon>Bacteria</taxon>
        <taxon>Bacillati</taxon>
        <taxon>Bacillota</taxon>
        <taxon>Bacilli</taxon>
        <taxon>Lactobacillales</taxon>
        <taxon>Lactobacillaceae</taxon>
        <taxon>Limosilactobacillus</taxon>
    </lineage>
</organism>
<evidence type="ECO:0000259" key="12">
    <source>
        <dbReference type="Pfam" id="PF22145"/>
    </source>
</evidence>
<keyword evidence="7 11" id="KW-0808">Transferase</keyword>
<evidence type="ECO:0000313" key="15">
    <source>
        <dbReference type="Proteomes" id="UP000194286"/>
    </source>
</evidence>
<dbReference type="GO" id="GO:0000166">
    <property type="term" value="F:nucleotide binding"/>
    <property type="evidence" value="ECO:0007669"/>
    <property type="project" value="UniProtKB-KW"/>
</dbReference>
<keyword evidence="8 11" id="KW-0547">Nucleotide-binding</keyword>
<sequence length="512" mass="59284">MTVYNINLGIGWASSGVEYAQAYRAQAFRQAKVPAKFIFSDLILGNNIADLTENIGFDDRQIIWLYNFFTDIKIAPSTYLLSSFLEQEQLMQRNFKLQADSGNKEIRYQSDQEAVTIIPRYNDRDKQTIDQVSYVANNLLIKRDFYSYTKYATEYYSGDAQDNHVVFREFYNEDGSIAYTQHLDSNKQELFEFPQQYFYTKTDLYREMLRQLDFKADDTIILDRMDEDKQLINGPLIFAHHGQAKLFVAVHADHYDKHYTNDHQVLWNNFYEYQFTHYDDVDCFIVATDQQQQLLGKQLKHYYHAQPEIMTIPVGSLDKLVKPTEQRKPHSLITASRLANEKHIDWLVSAVVAARKVIPDVTLDIYGAGSQAGRLQELITKNHADDYIKLMGQHDLSQVYQQYETYIAGSTSEGFGLSLLEAVGSGLSMIGFDVPYGNQTFIDDQQNGYLLPYEEDWNNDKKEKVLADAIIKTFSTADLTKFHEHSYALAEPYLTTNVAEQWQHLLKEETHA</sequence>
<dbReference type="GO" id="GO:0005886">
    <property type="term" value="C:plasma membrane"/>
    <property type="evidence" value="ECO:0007669"/>
    <property type="project" value="UniProtKB-SubCell"/>
</dbReference>
<evidence type="ECO:0000256" key="4">
    <source>
        <dbReference type="ARBA" id="ARBA00022475"/>
    </source>
</evidence>
<evidence type="ECO:0000256" key="8">
    <source>
        <dbReference type="ARBA" id="ARBA00022741"/>
    </source>
</evidence>
<dbReference type="RefSeq" id="WP_086132050.1">
    <property type="nucleotide sequence ID" value="NZ_JBNPMR010000054.1"/>
</dbReference>
<evidence type="ECO:0000256" key="9">
    <source>
        <dbReference type="ARBA" id="ARBA00023136"/>
    </source>
</evidence>
<evidence type="ECO:0000256" key="2">
    <source>
        <dbReference type="ARBA" id="ARBA00004922"/>
    </source>
</evidence>
<evidence type="ECO:0000256" key="10">
    <source>
        <dbReference type="ARBA" id="ARBA00052053"/>
    </source>
</evidence>
<evidence type="ECO:0000313" key="13">
    <source>
        <dbReference type="EMBL" id="CUR37136.1"/>
    </source>
</evidence>
<dbReference type="EMBL" id="LN887247">
    <property type="protein sequence ID" value="CUR37136.1"/>
    <property type="molecule type" value="Genomic_DNA"/>
</dbReference>
<dbReference type="AlphaFoldDB" id="A0A0U5JIW1"/>
<comment type="subcellular location">
    <subcellularLocation>
        <location evidence="1 11">Cell membrane</location>
        <topology evidence="1 11">Peripheral membrane protein</topology>
    </subcellularLocation>
    <subcellularLocation>
        <location evidence="11">Cytoplasm</location>
    </subcellularLocation>
    <text evidence="11">Cell membrane association requires GtfB.</text>
</comment>
<proteinExistence type="inferred from homology"/>
<keyword evidence="9 11" id="KW-0472">Membrane</keyword>
<dbReference type="EC" id="2.4.1.-" evidence="11"/>
<evidence type="ECO:0000256" key="11">
    <source>
        <dbReference type="HAMAP-Rule" id="MF_01472"/>
    </source>
</evidence>
<comment type="similarity">
    <text evidence="3 11">Belongs to the glycosyltransferase group 1 family. Glycosyltransferase 4 subfamily.</text>
</comment>
<feature type="binding site" evidence="11">
    <location>
        <begin position="393"/>
        <end position="394"/>
    </location>
    <ligand>
        <name>UDP</name>
        <dbReference type="ChEBI" id="CHEBI:58223"/>
    </ligand>
</feature>
<feature type="binding site" evidence="11">
    <location>
        <begin position="16"/>
        <end position="19"/>
    </location>
    <ligand>
        <name>UDP</name>
        <dbReference type="ChEBI" id="CHEBI:58223"/>
    </ligand>
</feature>
<dbReference type="PANTHER" id="PTHR12526">
    <property type="entry name" value="GLYCOSYLTRANSFERASE"/>
    <property type="match status" value="1"/>
</dbReference>
<evidence type="ECO:0000256" key="3">
    <source>
        <dbReference type="ARBA" id="ARBA00009481"/>
    </source>
</evidence>
<keyword evidence="4 11" id="KW-1003">Cell membrane</keyword>
<dbReference type="Proteomes" id="UP000194286">
    <property type="component" value="Unassembled WGS sequence"/>
</dbReference>
<feature type="domain" description="GtfA extended beta-sheet meander" evidence="12">
    <location>
        <begin position="102"/>
        <end position="194"/>
    </location>
</feature>
<dbReference type="GO" id="GO:0016757">
    <property type="term" value="F:glycosyltransferase activity"/>
    <property type="evidence" value="ECO:0007669"/>
    <property type="project" value="UniProtKB-UniRule"/>
</dbReference>
<accession>A0A0U5JIW1</accession>
<name>A0A0U5JIW1_LIMRT</name>
<reference evidence="13" key="1">
    <citation type="submission" date="2015-10" db="EMBL/GenBank/DDBJ databases">
        <authorList>
            <person name="Gilbert D.G."/>
        </authorList>
    </citation>
    <scope>NUCLEOTIDE SEQUENCE</scope>
    <source>
        <strain evidence="13">Pg-3b</strain>
    </source>
</reference>
<dbReference type="Gene3D" id="3.40.50.2000">
    <property type="entry name" value="Glycogen Phosphorylase B"/>
    <property type="match status" value="2"/>
</dbReference>
<evidence type="ECO:0000256" key="6">
    <source>
        <dbReference type="ARBA" id="ARBA00022676"/>
    </source>
</evidence>
<dbReference type="Pfam" id="PF22145">
    <property type="entry name" value="GtfA_EBD"/>
    <property type="match status" value="1"/>
</dbReference>
<dbReference type="GO" id="GO:0005737">
    <property type="term" value="C:cytoplasm"/>
    <property type="evidence" value="ECO:0007669"/>
    <property type="project" value="UniProtKB-SubCell"/>
</dbReference>
<dbReference type="FunFam" id="3.40.50.2000:FF:000196">
    <property type="entry name" value="UDP-N-acetylglucosamine--peptide N-acetylglucosaminyltransferase GtfA subunit"/>
    <property type="match status" value="1"/>
</dbReference>
<dbReference type="UniPathway" id="UPA00378"/>
<reference evidence="14 15" key="2">
    <citation type="submission" date="2016-09" db="EMBL/GenBank/DDBJ databases">
        <title>Lactobacillus reuteri KLR3005, genome sequencing and assembly.</title>
        <authorList>
            <person name="Lee J.-Y."/>
            <person name="Kim E.B."/>
            <person name="Choi Y.-J."/>
        </authorList>
    </citation>
    <scope>NUCLEOTIDE SEQUENCE [LARGE SCALE GENOMIC DNA]</scope>
    <source>
        <strain evidence="14 15">KLR3005</strain>
    </source>
</reference>
<evidence type="ECO:0000256" key="1">
    <source>
        <dbReference type="ARBA" id="ARBA00004202"/>
    </source>
</evidence>
<gene>
    <name evidence="13" type="primary">gftA</name>
    <name evidence="11" type="synonym">gtfA</name>
    <name evidence="14" type="ORF">BHL82_07700</name>
    <name evidence="13" type="ORF">LRLP16767_LRPG3B_00929</name>
</gene>
<dbReference type="EMBL" id="MIMU01000104">
    <property type="protein sequence ID" value="OTA83653.1"/>
    <property type="molecule type" value="Genomic_DNA"/>
</dbReference>
<dbReference type="NCBIfam" id="TIGR02918">
    <property type="entry name" value="accessory Sec system glycosyltransferase GtfA"/>
    <property type="match status" value="1"/>
</dbReference>
<comment type="pathway">
    <text evidence="2 11">Protein modification; protein glycosylation.</text>
</comment>
<dbReference type="Pfam" id="PF13692">
    <property type="entry name" value="Glyco_trans_1_4"/>
    <property type="match status" value="1"/>
</dbReference>
<comment type="subunit">
    <text evidence="11">Forms a heterotetramer with 2 subunits each of GtfA and GtfB. Part of the accessory SecA2/SecY2 protein translocation apparatus.</text>
</comment>
<dbReference type="InterPro" id="IPR014267">
    <property type="entry name" value="GtfA"/>
</dbReference>
<dbReference type="SUPFAM" id="SSF53756">
    <property type="entry name" value="UDP-Glycosyltransferase/glycogen phosphorylase"/>
    <property type="match status" value="1"/>
</dbReference>